<reference evidence="3 4" key="1">
    <citation type="submission" date="2023-05" db="EMBL/GenBank/DDBJ databases">
        <title>Sequencing and Assembly of Streptomyces sp. NP73.</title>
        <authorList>
            <person name="Konwar A.N."/>
            <person name="Saikia K."/>
            <person name="Thakur D."/>
        </authorList>
    </citation>
    <scope>NUCLEOTIDE SEQUENCE [LARGE SCALE GENOMIC DNA]</scope>
    <source>
        <strain evidence="3 4">NP73</strain>
    </source>
</reference>
<dbReference type="InterPro" id="IPR002645">
    <property type="entry name" value="STAS_dom"/>
</dbReference>
<evidence type="ECO:0000313" key="4">
    <source>
        <dbReference type="Proteomes" id="UP001223390"/>
    </source>
</evidence>
<dbReference type="InterPro" id="IPR058548">
    <property type="entry name" value="MlaB-like_STAS"/>
</dbReference>
<sequence length="152" mass="16748">MDFAFRITLRRYGPTAHLTPTGELDLEAGPAFERLQEDLDGVEVVACDMGHVTFMDMAGLNCLLGLGGYAESHGIALFVYNWRRQPSRLLELVDALDQAPDGHRCAGRWAASRPLRRGLRERCPGSSTSPPPRACRPSSRGRAGHEYRQPGS</sequence>
<evidence type="ECO:0000259" key="2">
    <source>
        <dbReference type="PROSITE" id="PS50801"/>
    </source>
</evidence>
<keyword evidence="4" id="KW-1185">Reference proteome</keyword>
<proteinExistence type="predicted"/>
<dbReference type="PROSITE" id="PS50801">
    <property type="entry name" value="STAS"/>
    <property type="match status" value="1"/>
</dbReference>
<feature type="domain" description="STAS" evidence="2">
    <location>
        <begin position="22"/>
        <end position="91"/>
    </location>
</feature>
<feature type="region of interest" description="Disordered" evidence="1">
    <location>
        <begin position="119"/>
        <end position="152"/>
    </location>
</feature>
<dbReference type="Proteomes" id="UP001223390">
    <property type="component" value="Unassembled WGS sequence"/>
</dbReference>
<dbReference type="SUPFAM" id="SSF52091">
    <property type="entry name" value="SpoIIaa-like"/>
    <property type="match status" value="1"/>
</dbReference>
<name>A0ABT7GNI7_9ACTN</name>
<organism evidence="3 4">
    <name type="scientific">Streptomyces katrae</name>
    <dbReference type="NCBI Taxonomy" id="68223"/>
    <lineage>
        <taxon>Bacteria</taxon>
        <taxon>Bacillati</taxon>
        <taxon>Actinomycetota</taxon>
        <taxon>Actinomycetes</taxon>
        <taxon>Kitasatosporales</taxon>
        <taxon>Streptomycetaceae</taxon>
        <taxon>Streptomyces</taxon>
    </lineage>
</organism>
<dbReference type="Pfam" id="PF13466">
    <property type="entry name" value="STAS_2"/>
    <property type="match status" value="1"/>
</dbReference>
<protein>
    <submittedName>
        <fullName evidence="3">STAS domain-containing protein</fullName>
    </submittedName>
</protein>
<dbReference type="InterPro" id="IPR036513">
    <property type="entry name" value="STAS_dom_sf"/>
</dbReference>
<dbReference type="EMBL" id="JASITI010000005">
    <property type="protein sequence ID" value="MDK9495146.1"/>
    <property type="molecule type" value="Genomic_DNA"/>
</dbReference>
<dbReference type="RefSeq" id="WP_285340820.1">
    <property type="nucleotide sequence ID" value="NZ_JASITI010000005.1"/>
</dbReference>
<accession>A0ABT7GNI7</accession>
<dbReference type="Gene3D" id="3.30.750.24">
    <property type="entry name" value="STAS domain"/>
    <property type="match status" value="1"/>
</dbReference>
<evidence type="ECO:0000313" key="3">
    <source>
        <dbReference type="EMBL" id="MDK9495146.1"/>
    </source>
</evidence>
<gene>
    <name evidence="3" type="ORF">QEZ40_005266</name>
</gene>
<comment type="caution">
    <text evidence="3">The sequence shown here is derived from an EMBL/GenBank/DDBJ whole genome shotgun (WGS) entry which is preliminary data.</text>
</comment>
<evidence type="ECO:0000256" key="1">
    <source>
        <dbReference type="SAM" id="MobiDB-lite"/>
    </source>
</evidence>
<feature type="compositionally biased region" description="Basic and acidic residues" evidence="1">
    <location>
        <begin position="143"/>
        <end position="152"/>
    </location>
</feature>